<keyword evidence="1" id="KW-0175">Coiled coil</keyword>
<feature type="coiled-coil region" evidence="1">
    <location>
        <begin position="37"/>
        <end position="71"/>
    </location>
</feature>
<proteinExistence type="predicted"/>
<accession>A0ABQ8F6V4</accession>
<gene>
    <name evidence="2" type="ORF">BASA50_007443</name>
</gene>
<sequence length="134" mass="14866">MAMLEIRWSILVIKSGLGDEEYSKVESSLDDASEKLAADASDNLQQVTAALLNIENKVDSAKLELDAVQQAFGRVFEAYESYVEVLKPHLDKFRTGRNLNGYLSDGVGSLVEFSQKQEALYYTVRNGLKDAPSE</sequence>
<organism evidence="2 3">
    <name type="scientific">Batrachochytrium salamandrivorans</name>
    <dbReference type="NCBI Taxonomy" id="1357716"/>
    <lineage>
        <taxon>Eukaryota</taxon>
        <taxon>Fungi</taxon>
        <taxon>Fungi incertae sedis</taxon>
        <taxon>Chytridiomycota</taxon>
        <taxon>Chytridiomycota incertae sedis</taxon>
        <taxon>Chytridiomycetes</taxon>
        <taxon>Rhizophydiales</taxon>
        <taxon>Rhizophydiales incertae sedis</taxon>
        <taxon>Batrachochytrium</taxon>
    </lineage>
</organism>
<evidence type="ECO:0000313" key="2">
    <source>
        <dbReference type="EMBL" id="KAH6593237.1"/>
    </source>
</evidence>
<protein>
    <submittedName>
        <fullName evidence="2">Uncharacterized protein</fullName>
    </submittedName>
</protein>
<comment type="caution">
    <text evidence="2">The sequence shown here is derived from an EMBL/GenBank/DDBJ whole genome shotgun (WGS) entry which is preliminary data.</text>
</comment>
<dbReference type="Proteomes" id="UP001648503">
    <property type="component" value="Unassembled WGS sequence"/>
</dbReference>
<reference evidence="2 3" key="1">
    <citation type="submission" date="2021-02" db="EMBL/GenBank/DDBJ databases">
        <title>Variation within the Batrachochytrium salamandrivorans European outbreak.</title>
        <authorList>
            <person name="Kelly M."/>
            <person name="Pasmans F."/>
            <person name="Shea T.P."/>
            <person name="Munoz J.F."/>
            <person name="Carranza S."/>
            <person name="Cuomo C.A."/>
            <person name="Martel A."/>
        </authorList>
    </citation>
    <scope>NUCLEOTIDE SEQUENCE [LARGE SCALE GENOMIC DNA]</scope>
    <source>
        <strain evidence="2 3">AMFP18/2</strain>
    </source>
</reference>
<evidence type="ECO:0000256" key="1">
    <source>
        <dbReference type="SAM" id="Coils"/>
    </source>
</evidence>
<evidence type="ECO:0000313" key="3">
    <source>
        <dbReference type="Proteomes" id="UP001648503"/>
    </source>
</evidence>
<dbReference type="EMBL" id="JAFCIX010000357">
    <property type="protein sequence ID" value="KAH6593237.1"/>
    <property type="molecule type" value="Genomic_DNA"/>
</dbReference>
<keyword evidence="3" id="KW-1185">Reference proteome</keyword>
<name>A0ABQ8F6V4_9FUNG</name>